<dbReference type="Pfam" id="PF00415">
    <property type="entry name" value="RCC1"/>
    <property type="match status" value="1"/>
</dbReference>
<dbReference type="Pfam" id="PF07833">
    <property type="entry name" value="Cu_amine_oxidN1"/>
    <property type="match status" value="1"/>
</dbReference>
<dbReference type="InterPro" id="IPR051553">
    <property type="entry name" value="Ran_GTPase-activating"/>
</dbReference>
<comment type="caution">
    <text evidence="3">The sequence shown here is derived from an EMBL/GenBank/DDBJ whole genome shotgun (WGS) entry which is preliminary data.</text>
</comment>
<dbReference type="RefSeq" id="WP_171634660.1">
    <property type="nucleotide sequence ID" value="NZ_WHNY01000074.1"/>
</dbReference>
<dbReference type="Pfam" id="PF13540">
    <property type="entry name" value="RCC1_2"/>
    <property type="match status" value="1"/>
</dbReference>
<feature type="chain" id="PRO_5045421906" description="Copper amine oxidase-like N-terminal domain-containing protein" evidence="1">
    <location>
        <begin position="26"/>
        <end position="513"/>
    </location>
</feature>
<organism evidence="3 4">
    <name type="scientific">Paenibacillus plantarum</name>
    <dbReference type="NCBI Taxonomy" id="2654975"/>
    <lineage>
        <taxon>Bacteria</taxon>
        <taxon>Bacillati</taxon>
        <taxon>Bacillota</taxon>
        <taxon>Bacilli</taxon>
        <taxon>Bacillales</taxon>
        <taxon>Paenibacillaceae</taxon>
        <taxon>Paenibacillus</taxon>
    </lineage>
</organism>
<dbReference type="Gene3D" id="2.130.10.30">
    <property type="entry name" value="Regulator of chromosome condensation 1/beta-lactamase-inhibitor protein II"/>
    <property type="match status" value="2"/>
</dbReference>
<dbReference type="SUPFAM" id="SSF55383">
    <property type="entry name" value="Copper amine oxidase, domain N"/>
    <property type="match status" value="1"/>
</dbReference>
<dbReference type="InterPro" id="IPR000408">
    <property type="entry name" value="Reg_chr_condens"/>
</dbReference>
<name>A0ABX1XIR4_9BACL</name>
<evidence type="ECO:0000259" key="2">
    <source>
        <dbReference type="Pfam" id="PF07833"/>
    </source>
</evidence>
<dbReference type="InterPro" id="IPR012854">
    <property type="entry name" value="Cu_amine_oxidase-like_N"/>
</dbReference>
<dbReference type="PANTHER" id="PTHR45982:SF1">
    <property type="entry name" value="REGULATOR OF CHROMOSOME CONDENSATION"/>
    <property type="match status" value="1"/>
</dbReference>
<evidence type="ECO:0000256" key="1">
    <source>
        <dbReference type="SAM" id="SignalP"/>
    </source>
</evidence>
<reference evidence="3 4" key="1">
    <citation type="submission" date="2019-10" db="EMBL/GenBank/DDBJ databases">
        <title>Description of Paenibacillus humi sp. nov.</title>
        <authorList>
            <person name="Carlier A."/>
            <person name="Qi S."/>
        </authorList>
    </citation>
    <scope>NUCLEOTIDE SEQUENCE [LARGE SCALE GENOMIC DNA]</scope>
    <source>
        <strain evidence="3 4">LMG 31461</strain>
    </source>
</reference>
<sequence length="513" mass="54487">MVIQSKVLVKTTLALGLMLSFSITASIPHTHAEENNVGWKDIAVGGRVSLGVKNDGSVWAWGETNRGGVFGNGEKGPSATNTKFPTQVKELNDVISIAAGSEHALAVKKDGTVWVWGDNLGGQVGDGMQTTLETGSGKMVTDNNRAVPHQVEGLTHVVSVWGAWGKSYAIKDDGTLWAWGGIYYKKPDGSTGTYTYPVQLRFQNVSSISTGFGDNLLVLDKDGTVWMLDRGAIVKIDGLSDITAIAAGGVNSYALQKDGSVWAFGSNGLGVIDGQNLATNKSAPQKIQGIQDIIDIRATAGGPLYLKKDGTVWASGNNHGGQLGIGSYDNSEVPVQVKDLMKITIIGAHGTGYRSLALREDGTLWSWGGGYSGDGTEWYRTEPVWIKSKDDEASPQTKLISVRLDGTLLSFEQQPTIINGSTLVPLRKIFETFGTHVTWDAGTSTITATKGSNILTLVVGNTTGTLNGKSISLDAPPTIINGSTLVPVRFIAESLGTKVDWVPETHTVNILTK</sequence>
<dbReference type="PROSITE" id="PS00626">
    <property type="entry name" value="RCC1_2"/>
    <property type="match status" value="1"/>
</dbReference>
<dbReference type="InterPro" id="IPR009091">
    <property type="entry name" value="RCC1/BLIP-II"/>
</dbReference>
<keyword evidence="1" id="KW-0732">Signal</keyword>
<accession>A0ABX1XIR4</accession>
<dbReference type="InterPro" id="IPR036582">
    <property type="entry name" value="Mao_N_sf"/>
</dbReference>
<gene>
    <name evidence="3" type="ORF">GC096_27335</name>
</gene>
<proteinExistence type="predicted"/>
<evidence type="ECO:0000313" key="3">
    <source>
        <dbReference type="EMBL" id="NOU67744.1"/>
    </source>
</evidence>
<dbReference type="Gene3D" id="3.30.457.10">
    <property type="entry name" value="Copper amine oxidase-like, N-terminal domain"/>
    <property type="match status" value="1"/>
</dbReference>
<dbReference type="PROSITE" id="PS50012">
    <property type="entry name" value="RCC1_3"/>
    <property type="match status" value="2"/>
</dbReference>
<dbReference type="SUPFAM" id="SSF50985">
    <property type="entry name" value="RCC1/BLIP-II"/>
    <property type="match status" value="1"/>
</dbReference>
<feature type="signal peptide" evidence="1">
    <location>
        <begin position="1"/>
        <end position="25"/>
    </location>
</feature>
<evidence type="ECO:0000313" key="4">
    <source>
        <dbReference type="Proteomes" id="UP000653578"/>
    </source>
</evidence>
<keyword evidence="4" id="KW-1185">Reference proteome</keyword>
<dbReference type="Proteomes" id="UP000653578">
    <property type="component" value="Unassembled WGS sequence"/>
</dbReference>
<feature type="domain" description="Copper amine oxidase-like N-terminal" evidence="2">
    <location>
        <begin position="404"/>
        <end position="510"/>
    </location>
</feature>
<protein>
    <recommendedName>
        <fullName evidence="2">Copper amine oxidase-like N-terminal domain-containing protein</fullName>
    </recommendedName>
</protein>
<dbReference type="PANTHER" id="PTHR45982">
    <property type="entry name" value="REGULATOR OF CHROMOSOME CONDENSATION"/>
    <property type="match status" value="1"/>
</dbReference>
<dbReference type="EMBL" id="WHNY01000074">
    <property type="protein sequence ID" value="NOU67744.1"/>
    <property type="molecule type" value="Genomic_DNA"/>
</dbReference>